<gene>
    <name evidence="1" type="ORF">H131_17921</name>
</gene>
<dbReference type="PATRIC" id="fig|1285586.5.peg.3745"/>
<comment type="caution">
    <text evidence="1">The sequence shown here is derived from an EMBL/GenBank/DDBJ whole genome shotgun (WGS) entry which is preliminary data.</text>
</comment>
<dbReference type="RefSeq" id="WP_010860508.1">
    <property type="nucleotide sequence ID" value="NZ_KB933398.1"/>
</dbReference>
<dbReference type="EMBL" id="AQPX01000024">
    <property type="protein sequence ID" value="EON71290.1"/>
    <property type="molecule type" value="Genomic_DNA"/>
</dbReference>
<evidence type="ECO:0000313" key="2">
    <source>
        <dbReference type="Proteomes" id="UP000013911"/>
    </source>
</evidence>
<proteinExistence type="predicted"/>
<dbReference type="Proteomes" id="UP000013911">
    <property type="component" value="Unassembled WGS sequence"/>
</dbReference>
<organism evidence="1 2">
    <name type="scientific">Lysinibacillus sphaericus OT4b.31</name>
    <dbReference type="NCBI Taxonomy" id="1285586"/>
    <lineage>
        <taxon>Bacteria</taxon>
        <taxon>Bacillati</taxon>
        <taxon>Bacillota</taxon>
        <taxon>Bacilli</taxon>
        <taxon>Bacillales</taxon>
        <taxon>Bacillaceae</taxon>
        <taxon>Lysinibacillus</taxon>
    </lineage>
</organism>
<sequence length="75" mass="8573">MNRELLVQAYYPAEKGTGHPSPYFENIDALTEQLSSTQGFPYIATGFFDKNLKGTNEHLLEEIQKNYPEINLAKH</sequence>
<evidence type="ECO:0000313" key="1">
    <source>
        <dbReference type="EMBL" id="EON71290.1"/>
    </source>
</evidence>
<dbReference type="AlphaFoldDB" id="R7ZAT7"/>
<name>R7ZAT7_LYSSH</name>
<accession>R7ZAT7</accession>
<protein>
    <submittedName>
        <fullName evidence="1">Uncharacterized protein</fullName>
    </submittedName>
</protein>
<dbReference type="eggNOG" id="COG4188">
    <property type="taxonomic scope" value="Bacteria"/>
</dbReference>
<dbReference type="HOGENOM" id="CLU_2666755_0_0_9"/>
<reference evidence="1 2" key="1">
    <citation type="submission" date="2013-04" db="EMBL/GenBank/DDBJ databases">
        <title>Draft genome of the heavy metal tolerant bacterium Lysinibacillus sphaericus strain OT4b.31.</title>
        <authorList>
            <person name="Pena-Montenegro T.D."/>
            <person name="Dussan J."/>
        </authorList>
    </citation>
    <scope>NUCLEOTIDE SEQUENCE [LARGE SCALE GENOMIC DNA]</scope>
    <source>
        <strain evidence="1 2">OT4b.31</strain>
    </source>
</reference>